<accession>A0ABS6A0I3</accession>
<comment type="caution">
    <text evidence="1">The sequence shown here is derived from an EMBL/GenBank/DDBJ whole genome shotgun (WGS) entry which is preliminary data.</text>
</comment>
<name>A0ABS6A0I3_9PROT</name>
<dbReference type="RefSeq" id="WP_215884010.1">
    <property type="nucleotide sequence ID" value="NZ_JAAOMP010000114.1"/>
</dbReference>
<gene>
    <name evidence="1" type="ORF">HAP95_09610</name>
</gene>
<dbReference type="Proteomes" id="UP000755654">
    <property type="component" value="Unassembled WGS sequence"/>
</dbReference>
<evidence type="ECO:0000313" key="1">
    <source>
        <dbReference type="EMBL" id="MBU2760398.1"/>
    </source>
</evidence>
<sequence length="106" mass="12898">MSKTIRRRSARYEYRWVLSDWVSLPSRSLLRQRIAPHSSEGRKRLAKFHSDSQRTMKMVPSYFRRICNRKNRRENQQILRRFSRVGDWDGGPVMAPNKSNVLLYWW</sequence>
<proteinExistence type="predicted"/>
<keyword evidence="2" id="KW-1185">Reference proteome</keyword>
<organism evidence="1 2">
    <name type="scientific">Acidithiobacillus sulfurivorans</name>
    <dbReference type="NCBI Taxonomy" id="1958756"/>
    <lineage>
        <taxon>Bacteria</taxon>
        <taxon>Pseudomonadati</taxon>
        <taxon>Pseudomonadota</taxon>
        <taxon>Acidithiobacillia</taxon>
        <taxon>Acidithiobacillales</taxon>
        <taxon>Acidithiobacillaceae</taxon>
        <taxon>Acidithiobacillus</taxon>
    </lineage>
</organism>
<evidence type="ECO:0000313" key="2">
    <source>
        <dbReference type="Proteomes" id="UP000755654"/>
    </source>
</evidence>
<dbReference type="EMBL" id="JAAOMP010000114">
    <property type="protein sequence ID" value="MBU2760398.1"/>
    <property type="molecule type" value="Genomic_DNA"/>
</dbReference>
<protein>
    <submittedName>
        <fullName evidence="1">Uncharacterized protein</fullName>
    </submittedName>
</protein>
<reference evidence="1 2" key="1">
    <citation type="journal article" date="2021" name="ISME J.">
        <title>Genomic evolution of the class Acidithiobacillia: deep-branching Proteobacteria living in extreme acidic conditions.</title>
        <authorList>
            <person name="Moya-Beltran A."/>
            <person name="Beard S."/>
            <person name="Rojas-Villalobos C."/>
            <person name="Issotta F."/>
            <person name="Gallardo Y."/>
            <person name="Ulloa R."/>
            <person name="Giaveno A."/>
            <person name="Degli Esposti M."/>
            <person name="Johnson D.B."/>
            <person name="Quatrini R."/>
        </authorList>
    </citation>
    <scope>NUCLEOTIDE SEQUENCE [LARGE SCALE GENOMIC DNA]</scope>
    <source>
        <strain evidence="1 2">RW2</strain>
    </source>
</reference>